<name>A0A564U8J8_9FIRM</name>
<organism evidence="2 3">
    <name type="scientific">Dorea formicigenerans</name>
    <dbReference type="NCBI Taxonomy" id="39486"/>
    <lineage>
        <taxon>Bacteria</taxon>
        <taxon>Bacillati</taxon>
        <taxon>Bacillota</taxon>
        <taxon>Clostridia</taxon>
        <taxon>Lachnospirales</taxon>
        <taxon>Lachnospiraceae</taxon>
        <taxon>Dorea</taxon>
    </lineage>
</organism>
<reference evidence="2 3" key="1">
    <citation type="submission" date="2019-07" db="EMBL/GenBank/DDBJ databases">
        <authorList>
            <person name="Hibberd C M."/>
            <person name="Gehrig L. J."/>
            <person name="Chang H.-W."/>
            <person name="Venkatesh S."/>
        </authorList>
    </citation>
    <scope>NUCLEOTIDE SEQUENCE [LARGE SCALE GENOMIC DNA]</scope>
    <source>
        <strain evidence="2">Dorea_formicigenerans_SSTS_Bg7063</strain>
    </source>
</reference>
<dbReference type="AlphaFoldDB" id="A0A564U8J8"/>
<protein>
    <recommendedName>
        <fullName evidence="1">Cysteine-rich VLP domain-containing protein</fullName>
    </recommendedName>
</protein>
<feature type="domain" description="Cysteine-rich VLP" evidence="1">
    <location>
        <begin position="9"/>
        <end position="61"/>
    </location>
</feature>
<proteinExistence type="predicted"/>
<evidence type="ECO:0000313" key="3">
    <source>
        <dbReference type="Proteomes" id="UP000358366"/>
    </source>
</evidence>
<dbReference type="Pfam" id="PF14194">
    <property type="entry name" value="Cys_rich_VLP"/>
    <property type="match status" value="1"/>
</dbReference>
<gene>
    <name evidence="2" type="ORF">DFSSTS7063_02232</name>
</gene>
<evidence type="ECO:0000259" key="1">
    <source>
        <dbReference type="Pfam" id="PF14194"/>
    </source>
</evidence>
<dbReference type="InterPro" id="IPR025973">
    <property type="entry name" value="Cys_rich_VLP_dom"/>
</dbReference>
<dbReference type="Proteomes" id="UP000358366">
    <property type="component" value="Unassembled WGS sequence"/>
</dbReference>
<accession>A0A564U8J8</accession>
<dbReference type="EMBL" id="CABHNI010000041">
    <property type="protein sequence ID" value="VUX15741.1"/>
    <property type="molecule type" value="Genomic_DNA"/>
</dbReference>
<sequence length="134" mass="15302">MNIPRMSYPQYRKARRLTHECCNYCNGNCLLLDDGEECVCVQSISYSLLCRWFKVAVLPLDAALCAEITKGRDEIKRCAVCGAAFTPNSNRAKYCPDCAVQVRRKKEAERQRKRYLLSTHLGRQKSTEIKGFSA</sequence>
<evidence type="ECO:0000313" key="2">
    <source>
        <dbReference type="EMBL" id="VUX15741.1"/>
    </source>
</evidence>
<dbReference type="RefSeq" id="WP_144125233.1">
    <property type="nucleotide sequence ID" value="NZ_CABHNI010000041.1"/>
</dbReference>